<evidence type="ECO:0000256" key="2">
    <source>
        <dbReference type="SAM" id="MobiDB-lite"/>
    </source>
</evidence>
<keyword evidence="4" id="KW-1185">Reference proteome</keyword>
<name>A0AAU9JHF6_9CILI</name>
<organism evidence="3 4">
    <name type="scientific">Blepharisma stoltei</name>
    <dbReference type="NCBI Taxonomy" id="1481888"/>
    <lineage>
        <taxon>Eukaryota</taxon>
        <taxon>Sar</taxon>
        <taxon>Alveolata</taxon>
        <taxon>Ciliophora</taxon>
        <taxon>Postciliodesmatophora</taxon>
        <taxon>Heterotrichea</taxon>
        <taxon>Heterotrichida</taxon>
        <taxon>Blepharismidae</taxon>
        <taxon>Blepharisma</taxon>
    </lineage>
</organism>
<evidence type="ECO:0000256" key="1">
    <source>
        <dbReference type="SAM" id="Coils"/>
    </source>
</evidence>
<proteinExistence type="predicted"/>
<feature type="region of interest" description="Disordered" evidence="2">
    <location>
        <begin position="253"/>
        <end position="291"/>
    </location>
</feature>
<protein>
    <submittedName>
        <fullName evidence="3">Uncharacterized protein</fullName>
    </submittedName>
</protein>
<evidence type="ECO:0000313" key="3">
    <source>
        <dbReference type="EMBL" id="CAG9324512.1"/>
    </source>
</evidence>
<dbReference type="AlphaFoldDB" id="A0AAU9JHF6"/>
<comment type="caution">
    <text evidence="3">The sequence shown here is derived from an EMBL/GenBank/DDBJ whole genome shotgun (WGS) entry which is preliminary data.</text>
</comment>
<accession>A0AAU9JHF6</accession>
<sequence>MDNLPLFDLQSSERASIELSPNENCVLFLFSSKDLIFAKDFSKEPKSSNWKIIGVYIGTEILKIKQWTKKEMIRTQIYLGGEDITEWQPKSVEETPWVIVIKETDIILSIKAAGIGKPLLENVKRMVGSQSPDNKISLISNNTPSIDSLSLRLEELEKQCKSDQEEIAFLKQEVEAKDKIIQEVLEKLNEVQNKVKIRRPPINPPNSVLSNVYENPYDAEDQEYWKSAEAENKQKDSSWMSSKSYYSREKTPSSITSLGHFKHASSLPPNSVSMPSERYKLPSINVSPRKF</sequence>
<evidence type="ECO:0000313" key="4">
    <source>
        <dbReference type="Proteomes" id="UP001162131"/>
    </source>
</evidence>
<feature type="coiled-coil region" evidence="1">
    <location>
        <begin position="146"/>
        <end position="194"/>
    </location>
</feature>
<dbReference type="EMBL" id="CAJZBQ010000036">
    <property type="protein sequence ID" value="CAG9324512.1"/>
    <property type="molecule type" value="Genomic_DNA"/>
</dbReference>
<gene>
    <name evidence="3" type="ORF">BSTOLATCC_MIC36298</name>
</gene>
<dbReference type="Proteomes" id="UP001162131">
    <property type="component" value="Unassembled WGS sequence"/>
</dbReference>
<keyword evidence="1" id="KW-0175">Coiled coil</keyword>
<reference evidence="3" key="1">
    <citation type="submission" date="2021-09" db="EMBL/GenBank/DDBJ databases">
        <authorList>
            <consortium name="AG Swart"/>
            <person name="Singh M."/>
            <person name="Singh A."/>
            <person name="Seah K."/>
            <person name="Emmerich C."/>
        </authorList>
    </citation>
    <scope>NUCLEOTIDE SEQUENCE</scope>
    <source>
        <strain evidence="3">ATCC30299</strain>
    </source>
</reference>